<feature type="transmembrane region" description="Helical" evidence="5">
    <location>
        <begin position="342"/>
        <end position="362"/>
    </location>
</feature>
<keyword evidence="7" id="KW-1185">Reference proteome</keyword>
<dbReference type="CDD" id="cd03682">
    <property type="entry name" value="ClC_sycA_like"/>
    <property type="match status" value="1"/>
</dbReference>
<dbReference type="PANTHER" id="PTHR43427">
    <property type="entry name" value="CHLORIDE CHANNEL PROTEIN CLC-E"/>
    <property type="match status" value="1"/>
</dbReference>
<gene>
    <name evidence="6" type="primary">eriC</name>
    <name evidence="6" type="ORF">EMA8858_01057</name>
</gene>
<dbReference type="RefSeq" id="WP_238805155.1">
    <property type="nucleotide sequence ID" value="NZ_CAKLPY010000001.1"/>
</dbReference>
<feature type="transmembrane region" description="Helical" evidence="5">
    <location>
        <begin position="269"/>
        <end position="287"/>
    </location>
</feature>
<dbReference type="Pfam" id="PF00654">
    <property type="entry name" value="Voltage_CLC"/>
    <property type="match status" value="1"/>
</dbReference>
<comment type="caution">
    <text evidence="6">The sequence shown here is derived from an EMBL/GenBank/DDBJ whole genome shotgun (WGS) entry which is preliminary data.</text>
</comment>
<evidence type="ECO:0000256" key="5">
    <source>
        <dbReference type="SAM" id="Phobius"/>
    </source>
</evidence>
<dbReference type="InterPro" id="IPR001807">
    <property type="entry name" value="ClC"/>
</dbReference>
<feature type="transmembrane region" description="Helical" evidence="5">
    <location>
        <begin position="149"/>
        <end position="174"/>
    </location>
</feature>
<dbReference type="InterPro" id="IPR014743">
    <property type="entry name" value="Cl-channel_core"/>
</dbReference>
<evidence type="ECO:0000256" key="3">
    <source>
        <dbReference type="ARBA" id="ARBA00022989"/>
    </source>
</evidence>
<feature type="transmembrane region" description="Helical" evidence="5">
    <location>
        <begin position="368"/>
        <end position="389"/>
    </location>
</feature>
<protein>
    <submittedName>
        <fullName evidence="6">Chloride/fluoride channel protein</fullName>
    </submittedName>
</protein>
<evidence type="ECO:0000256" key="1">
    <source>
        <dbReference type="ARBA" id="ARBA00004141"/>
    </source>
</evidence>
<evidence type="ECO:0000313" key="7">
    <source>
        <dbReference type="Proteomes" id="UP000837932"/>
    </source>
</evidence>
<evidence type="ECO:0000256" key="2">
    <source>
        <dbReference type="ARBA" id="ARBA00022692"/>
    </source>
</evidence>
<accession>A0ABM9AMC4</accession>
<keyword evidence="2 5" id="KW-0812">Transmembrane</keyword>
<feature type="transmembrane region" description="Helical" evidence="5">
    <location>
        <begin position="186"/>
        <end position="206"/>
    </location>
</feature>
<sequence length="431" mass="46871">MKNKEFILKEQWQITKHLVRWLLLVLPVAVITGLLVALFLWTLDLATEIRWQFSWIIFLLPLAGVFITVLYKYFGKGTELGNNLIIDQIHLNDNNGVPLRMTPLIIFTTVVTHLFGGSAGREGTAVQVGGSISAFFSKVFNLNQEDNTFILMTGIAAGFGAVFGTPVSGAIFALEVLAIGRMKYNALLPCLMASIIADVTCSLCGIEHTKYHIDSVTTITTILPNIDIDVKLMFTVASAGVLFGLISILFVQLSDFIKKTATLYLKNKLIIALTGGILVISISYLLGTLDYLGIGVKSINTDGISIVSAFKQGGVNYFSWFWKLLLTVITLSMGYKGGEVTPLFFIGAAFGNTFASICGGPIDLFAGLGFIAVFAAATNTPIASFIMGIELFGSEYMPYYAIACFVAYYFSGHKGIYHSQKIAVSKANILK</sequence>
<dbReference type="InterPro" id="IPR050368">
    <property type="entry name" value="ClC-type_chloride_channel"/>
</dbReference>
<keyword evidence="3 5" id="KW-1133">Transmembrane helix</keyword>
<feature type="transmembrane region" description="Helical" evidence="5">
    <location>
        <begin position="95"/>
        <end position="115"/>
    </location>
</feature>
<comment type="subcellular location">
    <subcellularLocation>
        <location evidence="1">Membrane</location>
        <topology evidence="1">Multi-pass membrane protein</topology>
    </subcellularLocation>
</comment>
<feature type="transmembrane region" description="Helical" evidence="5">
    <location>
        <begin position="21"/>
        <end position="41"/>
    </location>
</feature>
<reference evidence="6" key="1">
    <citation type="submission" date="2021-12" db="EMBL/GenBank/DDBJ databases">
        <authorList>
            <person name="Rodrigo-Torres L."/>
            <person name="Arahal R. D."/>
            <person name="Lucena T."/>
        </authorList>
    </citation>
    <scope>NUCLEOTIDE SEQUENCE</scope>
    <source>
        <strain evidence="6">CECT 8858</strain>
    </source>
</reference>
<dbReference type="SUPFAM" id="SSF81340">
    <property type="entry name" value="Clc chloride channel"/>
    <property type="match status" value="1"/>
</dbReference>
<dbReference type="Proteomes" id="UP000837932">
    <property type="component" value="Unassembled WGS sequence"/>
</dbReference>
<proteinExistence type="predicted"/>
<feature type="transmembrane region" description="Helical" evidence="5">
    <location>
        <begin position="53"/>
        <end position="74"/>
    </location>
</feature>
<dbReference type="PRINTS" id="PR00762">
    <property type="entry name" value="CLCHANNEL"/>
</dbReference>
<dbReference type="EMBL" id="CAKLPY010000001">
    <property type="protein sequence ID" value="CAH0994941.1"/>
    <property type="molecule type" value="Genomic_DNA"/>
</dbReference>
<organism evidence="6 7">
    <name type="scientific">Emticicia aquatica</name>
    <dbReference type="NCBI Taxonomy" id="1681835"/>
    <lineage>
        <taxon>Bacteria</taxon>
        <taxon>Pseudomonadati</taxon>
        <taxon>Bacteroidota</taxon>
        <taxon>Cytophagia</taxon>
        <taxon>Cytophagales</taxon>
        <taxon>Leadbetterellaceae</taxon>
        <taxon>Emticicia</taxon>
    </lineage>
</organism>
<evidence type="ECO:0000313" key="6">
    <source>
        <dbReference type="EMBL" id="CAH0994941.1"/>
    </source>
</evidence>
<name>A0ABM9AMC4_9BACT</name>
<evidence type="ECO:0000256" key="4">
    <source>
        <dbReference type="ARBA" id="ARBA00023136"/>
    </source>
</evidence>
<feature type="transmembrane region" description="Helical" evidence="5">
    <location>
        <begin position="232"/>
        <end position="257"/>
    </location>
</feature>
<dbReference type="Gene3D" id="1.10.3080.10">
    <property type="entry name" value="Clc chloride channel"/>
    <property type="match status" value="1"/>
</dbReference>
<dbReference type="PANTHER" id="PTHR43427:SF12">
    <property type="entry name" value="CHLORIDE TRANSPORTER"/>
    <property type="match status" value="1"/>
</dbReference>
<keyword evidence="4 5" id="KW-0472">Membrane</keyword>